<dbReference type="InterPro" id="IPR036597">
    <property type="entry name" value="Fido-like_dom_sf"/>
</dbReference>
<name>A0A7Z3C5E3_PSEFL</name>
<dbReference type="SUPFAM" id="SSF140931">
    <property type="entry name" value="Fic-like"/>
    <property type="match status" value="1"/>
</dbReference>
<dbReference type="InterPro" id="IPR003812">
    <property type="entry name" value="Fido"/>
</dbReference>
<evidence type="ECO:0000259" key="1">
    <source>
        <dbReference type="PROSITE" id="PS51459"/>
    </source>
</evidence>
<protein>
    <recommendedName>
        <fullName evidence="1">Fido domain-containing protein</fullName>
    </recommendedName>
</protein>
<dbReference type="AlphaFoldDB" id="A0A7Z3C5E3"/>
<dbReference type="EMBL" id="CP027561">
    <property type="protein sequence ID" value="QJP95146.1"/>
    <property type="molecule type" value="Genomic_DNA"/>
</dbReference>
<proteinExistence type="predicted"/>
<dbReference type="PROSITE" id="PS51459">
    <property type="entry name" value="FIDO"/>
    <property type="match status" value="1"/>
</dbReference>
<sequence>MQTDISKLDADLDEQQKQSIIDTLTHFIESPYAVEQLAWDWDRIQAPMVEGSLFSRAHRSASVSLSILLRRAGFSEIRERRSIPAHAIFLVDETGRLYYSFPNLVGNANEPATPYVSPRDITADVTGLAGFSEDLAALARIASLCGGWITTGGTLLIGQWLRFQQLHIPAGEEETRLLLDLLRFSRLPDAPRHANYWQVLDAPADSPYRLDENSRAIIGQVTERYTGGEMSLVADFGNHLLLENTSSDNLKTSQNYRLQRLTDIAVWASAEAREYINALGWFPDSGTPPPTALIEQLLIAAMLLDLDPELDIASTHFAGFDLYAKEFLHLHPAQVRTRLEKHLIEALQLNGQLAPLVAQWVLGGMAPEYQFAHWPSEMRLGTPAWVVGCQTLHLVESLIPGCTRDMTYQHLMGFGQSVKAMPQLAAMQAPFSVDPVVTWALMNGVIARDSDNTVNEAAITHACDEYARYTDKMLSAIKALSSPLPDRKQLALNELKARFPDCDPDEQLVKHRGSGGGGGRRVSVLDLYMGDELHTRDWDRVRGQSIYESFPDLEYLFPVSELYDPAVQTYFDNITGALASNIEFALSQLSSRLVPEIEYGAIGIYSVQKIDYRPESPSARPGVTIPAAELPGETGRYGVILCAQYLQNKIACFELFPMRMECRENPELEAFLAPLVSGDYFNLDTQFANKKKLEKAPVDLQAYLQNVAPRNGIQSRLYLRKIGQLRTPTGDADADAPTTLLRSPRKEALGRLVAEKNPHLTQSEIHRLGLHQSDRERAIEKTDAIFQVILNMIIPFKSCVEGLSSGDPKKQGPAILDCIVDAAVLLMTFAALPAGVALSASKASSLTTRLLAGSRVLASTTLSLFNPLSGLPDLIKGGGKLIGRGISKLGGHTATALRKTHQHLRYLTGANTYDLIKAIDHTGSAAQVRMSLDTLSHGRALLKNDTLETVQQVVSHLSDKHFKLPGNVAETEWRHLVNNAVKETAFQSKQAGNLESLIGRQALDELTQAFIKGHPVPLNNVHGTAQSYTETLAVLYELESKKARYMQGYQQDILKLDLGRAPYSDVMPEALFNRLGYTDPSQRATAWMLNGSTSSGNDFDNILGVLREYTSNKASLTDPNVIREIHRKLVPDAVGRVRDAGAPTKYGSSPTGFALLEQHLKHLDVNHQHFDKHLLAAVVGFQGFGDGNGRTASALYSISQLRNNRFTPMPPHVFRELNGIF</sequence>
<gene>
    <name evidence="2" type="ORF">C6Y56_11195</name>
</gene>
<dbReference type="Proteomes" id="UP000501669">
    <property type="component" value="Chromosome"/>
</dbReference>
<dbReference type="RefSeq" id="WP_169429886.1">
    <property type="nucleotide sequence ID" value="NZ_CP027561.1"/>
</dbReference>
<organism evidence="2 3">
    <name type="scientific">Pseudomonas fluorescens</name>
    <dbReference type="NCBI Taxonomy" id="294"/>
    <lineage>
        <taxon>Bacteria</taxon>
        <taxon>Pseudomonadati</taxon>
        <taxon>Pseudomonadota</taxon>
        <taxon>Gammaproteobacteria</taxon>
        <taxon>Pseudomonadales</taxon>
        <taxon>Pseudomonadaceae</taxon>
        <taxon>Pseudomonas</taxon>
    </lineage>
</organism>
<evidence type="ECO:0000313" key="2">
    <source>
        <dbReference type="EMBL" id="QJP95146.1"/>
    </source>
</evidence>
<evidence type="ECO:0000313" key="3">
    <source>
        <dbReference type="Proteomes" id="UP000501669"/>
    </source>
</evidence>
<accession>A0A7Z3C5E3</accession>
<feature type="domain" description="Fido" evidence="1">
    <location>
        <begin position="1117"/>
        <end position="1221"/>
    </location>
</feature>
<dbReference type="Gene3D" id="1.10.3290.10">
    <property type="entry name" value="Fido-like domain"/>
    <property type="match status" value="1"/>
</dbReference>
<reference evidence="2 3" key="1">
    <citation type="submission" date="2018-03" db="EMBL/GenBank/DDBJ databases">
        <title>Complete genome sequence of Pseudomonas fluorescens sp. G7.</title>
        <authorList>
            <person name="Gao C.-H."/>
            <person name="Li Z."/>
            <person name="Cai P."/>
        </authorList>
    </citation>
    <scope>NUCLEOTIDE SEQUENCE [LARGE SCALE GENOMIC DNA]</scope>
    <source>
        <strain evidence="2 3">G7</strain>
    </source>
</reference>